<name>A0A8T0IQI5_CERPU</name>
<dbReference type="EMBL" id="CM026423">
    <property type="protein sequence ID" value="KAG0585061.1"/>
    <property type="molecule type" value="Genomic_DNA"/>
</dbReference>
<feature type="compositionally biased region" description="Basic and acidic residues" evidence="1">
    <location>
        <begin position="72"/>
        <end position="92"/>
    </location>
</feature>
<proteinExistence type="predicted"/>
<dbReference type="AlphaFoldDB" id="A0A8T0IQI5"/>
<feature type="region of interest" description="Disordered" evidence="1">
    <location>
        <begin position="28"/>
        <end position="103"/>
    </location>
</feature>
<protein>
    <submittedName>
        <fullName evidence="2">Uncharacterized protein</fullName>
    </submittedName>
</protein>
<accession>A0A8T0IQI5</accession>
<evidence type="ECO:0000313" key="3">
    <source>
        <dbReference type="Proteomes" id="UP000822688"/>
    </source>
</evidence>
<reference evidence="2" key="1">
    <citation type="submission" date="2020-06" db="EMBL/GenBank/DDBJ databases">
        <title>WGS assembly of Ceratodon purpureus strain R40.</title>
        <authorList>
            <person name="Carey S.B."/>
            <person name="Jenkins J."/>
            <person name="Shu S."/>
            <person name="Lovell J.T."/>
            <person name="Sreedasyam A."/>
            <person name="Maumus F."/>
            <person name="Tiley G.P."/>
            <person name="Fernandez-Pozo N."/>
            <person name="Barry K."/>
            <person name="Chen C."/>
            <person name="Wang M."/>
            <person name="Lipzen A."/>
            <person name="Daum C."/>
            <person name="Saski C.A."/>
            <person name="Payton A.C."/>
            <person name="Mcbreen J.C."/>
            <person name="Conrad R.E."/>
            <person name="Kollar L.M."/>
            <person name="Olsson S."/>
            <person name="Huttunen S."/>
            <person name="Landis J.B."/>
            <person name="Wickett N.J."/>
            <person name="Johnson M.G."/>
            <person name="Rensing S.A."/>
            <person name="Grimwood J."/>
            <person name="Schmutz J."/>
            <person name="Mcdaniel S.F."/>
        </authorList>
    </citation>
    <scope>NUCLEOTIDE SEQUENCE</scope>
    <source>
        <strain evidence="2">R40</strain>
    </source>
</reference>
<comment type="caution">
    <text evidence="2">The sequence shown here is derived from an EMBL/GenBank/DDBJ whole genome shotgun (WGS) entry which is preliminary data.</text>
</comment>
<keyword evidence="3" id="KW-1185">Reference proteome</keyword>
<dbReference type="Proteomes" id="UP000822688">
    <property type="component" value="Chromosome 3"/>
</dbReference>
<evidence type="ECO:0000313" key="2">
    <source>
        <dbReference type="EMBL" id="KAG0585061.1"/>
    </source>
</evidence>
<evidence type="ECO:0000256" key="1">
    <source>
        <dbReference type="SAM" id="MobiDB-lite"/>
    </source>
</evidence>
<gene>
    <name evidence="2" type="ORF">KC19_3G254600</name>
</gene>
<organism evidence="2 3">
    <name type="scientific">Ceratodon purpureus</name>
    <name type="common">Fire moss</name>
    <name type="synonym">Dicranum purpureum</name>
    <dbReference type="NCBI Taxonomy" id="3225"/>
    <lineage>
        <taxon>Eukaryota</taxon>
        <taxon>Viridiplantae</taxon>
        <taxon>Streptophyta</taxon>
        <taxon>Embryophyta</taxon>
        <taxon>Bryophyta</taxon>
        <taxon>Bryophytina</taxon>
        <taxon>Bryopsida</taxon>
        <taxon>Dicranidae</taxon>
        <taxon>Pseudoditrichales</taxon>
        <taxon>Ditrichaceae</taxon>
        <taxon>Ceratodon</taxon>
    </lineage>
</organism>
<sequence length="103" mass="11116">MTVQECSHHACEKSDHMQRKEVITWRRRRCREGSDDGESEVSRSGGAGTWTPRFSTGMGSEQGRSWGIRDGGGGREGERVGPRGARGAEREVPGLAMAEGGGL</sequence>